<feature type="short sequence motif" description="GXGXXG" evidence="4">
    <location>
        <begin position="14"/>
        <end position="19"/>
    </location>
</feature>
<dbReference type="Pfam" id="PF01734">
    <property type="entry name" value="Patatin"/>
    <property type="match status" value="1"/>
</dbReference>
<evidence type="ECO:0000313" key="7">
    <source>
        <dbReference type="Proteomes" id="UP000327424"/>
    </source>
</evidence>
<dbReference type="SUPFAM" id="SSF52151">
    <property type="entry name" value="FabD/lysophospholipase-like"/>
    <property type="match status" value="1"/>
</dbReference>
<keyword evidence="7" id="KW-1185">Reference proteome</keyword>
<keyword evidence="3 4" id="KW-0443">Lipid metabolism</keyword>
<dbReference type="OrthoDB" id="5290098at2"/>
<dbReference type="PROSITE" id="PS51635">
    <property type="entry name" value="PNPLA"/>
    <property type="match status" value="1"/>
</dbReference>
<dbReference type="InterPro" id="IPR050301">
    <property type="entry name" value="NTE"/>
</dbReference>
<feature type="short sequence motif" description="GXSXG" evidence="4">
    <location>
        <begin position="41"/>
        <end position="45"/>
    </location>
</feature>
<feature type="active site" description="Nucleophile" evidence="4">
    <location>
        <position position="43"/>
    </location>
</feature>
<dbReference type="GO" id="GO:0016787">
    <property type="term" value="F:hydrolase activity"/>
    <property type="evidence" value="ECO:0007669"/>
    <property type="project" value="UniProtKB-UniRule"/>
</dbReference>
<dbReference type="PANTHER" id="PTHR14226:SF29">
    <property type="entry name" value="NEUROPATHY TARGET ESTERASE SWS"/>
    <property type="match status" value="1"/>
</dbReference>
<evidence type="ECO:0000313" key="6">
    <source>
        <dbReference type="EMBL" id="QFI37682.1"/>
    </source>
</evidence>
<name>A0A5J6WMJ8_MORMI</name>
<dbReference type="KEGG" id="mmaa:FR932_07385"/>
<feature type="active site" description="Proton acceptor" evidence="4">
    <location>
        <position position="154"/>
    </location>
</feature>
<protein>
    <submittedName>
        <fullName evidence="6">Patatin-like phospholipase family protein</fullName>
    </submittedName>
</protein>
<dbReference type="EMBL" id="CP044399">
    <property type="protein sequence ID" value="QFI37682.1"/>
    <property type="molecule type" value="Genomic_DNA"/>
</dbReference>
<evidence type="ECO:0000256" key="2">
    <source>
        <dbReference type="ARBA" id="ARBA00022963"/>
    </source>
</evidence>
<dbReference type="AlphaFoldDB" id="A0A5J6WMJ8"/>
<reference evidence="6 7" key="1">
    <citation type="submission" date="2019-09" db="EMBL/GenBank/DDBJ databases">
        <title>Hybrid Assembly of the complete Genome of the Deep-Sea Bacterium Moritella marina from long Nanopore and Illumina reads.</title>
        <authorList>
            <person name="Magin S."/>
            <person name="Georgoulis A."/>
            <person name="Papadimitriou K."/>
            <person name="Iliakis G."/>
            <person name="Vorgias C.E."/>
        </authorList>
    </citation>
    <scope>NUCLEOTIDE SEQUENCE [LARGE SCALE GENOMIC DNA]</scope>
    <source>
        <strain evidence="6 7">MP-1</strain>
    </source>
</reference>
<dbReference type="Gene3D" id="3.40.1090.10">
    <property type="entry name" value="Cytosolic phospholipase A2 catalytic domain"/>
    <property type="match status" value="2"/>
</dbReference>
<feature type="domain" description="PNPLA" evidence="5">
    <location>
        <begin position="10"/>
        <end position="167"/>
    </location>
</feature>
<dbReference type="PANTHER" id="PTHR14226">
    <property type="entry name" value="NEUROPATHY TARGET ESTERASE/SWISS CHEESE D.MELANOGASTER"/>
    <property type="match status" value="1"/>
</dbReference>
<dbReference type="CDD" id="cd07205">
    <property type="entry name" value="Pat_PNPLA6_PNPLA7_NTE1_like"/>
    <property type="match status" value="1"/>
</dbReference>
<accession>A0A5J6WMJ8</accession>
<dbReference type="GO" id="GO:0016042">
    <property type="term" value="P:lipid catabolic process"/>
    <property type="evidence" value="ECO:0007669"/>
    <property type="project" value="UniProtKB-UniRule"/>
</dbReference>
<keyword evidence="1 4" id="KW-0378">Hydrolase</keyword>
<gene>
    <name evidence="6" type="ORF">FR932_07385</name>
</gene>
<evidence type="ECO:0000256" key="3">
    <source>
        <dbReference type="ARBA" id="ARBA00023098"/>
    </source>
</evidence>
<evidence type="ECO:0000256" key="1">
    <source>
        <dbReference type="ARBA" id="ARBA00022801"/>
    </source>
</evidence>
<keyword evidence="2 4" id="KW-0442">Lipid degradation</keyword>
<sequence length="286" mass="31527">MDSAKHKIGLVLSGGGAKGIAHLGVLKYLLEQDIRPNVIAGTSAGSMVGALYCSGLEIDDILQFFIDVKPFSWKFTRARAGFIDPAKLYPEVLKYIPEDSFEYLQPELRIVATNMLLGKEHIFKDGSVINALLASASYPLVFSPMIIDDQVYSDGGIVNHFPVSVIEDDCDKIIGVYVSPIRQVEADELSSIKDVVLRAFTLQGSGAELDKLSQCDVQIYPEALLNYNTFATDEKSLREIYQIGYDAAKDQHDNLMALKESITTSEVKKNVFSKWFGDKLASNSGK</sequence>
<dbReference type="Proteomes" id="UP000327424">
    <property type="component" value="Chromosome"/>
</dbReference>
<evidence type="ECO:0000259" key="5">
    <source>
        <dbReference type="PROSITE" id="PS51635"/>
    </source>
</evidence>
<organism evidence="6 7">
    <name type="scientific">Moritella marina ATCC 15381</name>
    <dbReference type="NCBI Taxonomy" id="1202962"/>
    <lineage>
        <taxon>Bacteria</taxon>
        <taxon>Pseudomonadati</taxon>
        <taxon>Pseudomonadota</taxon>
        <taxon>Gammaproteobacteria</taxon>
        <taxon>Alteromonadales</taxon>
        <taxon>Moritellaceae</taxon>
        <taxon>Moritella</taxon>
    </lineage>
</organism>
<feature type="short sequence motif" description="DGA/G" evidence="4">
    <location>
        <begin position="154"/>
        <end position="156"/>
    </location>
</feature>
<dbReference type="InterPro" id="IPR016035">
    <property type="entry name" value="Acyl_Trfase/lysoPLipase"/>
</dbReference>
<evidence type="ECO:0000256" key="4">
    <source>
        <dbReference type="PROSITE-ProRule" id="PRU01161"/>
    </source>
</evidence>
<dbReference type="InterPro" id="IPR002641">
    <property type="entry name" value="PNPLA_dom"/>
</dbReference>
<proteinExistence type="predicted"/>
<dbReference type="RefSeq" id="WP_019440095.1">
    <property type="nucleotide sequence ID" value="NZ_ALOE01000006.1"/>
</dbReference>